<keyword evidence="1" id="KW-1133">Transmembrane helix</keyword>
<keyword evidence="4" id="KW-1185">Reference proteome</keyword>
<protein>
    <recommendedName>
        <fullName evidence="5">Secreted protein</fullName>
    </recommendedName>
</protein>
<comment type="caution">
    <text evidence="3">The sequence shown here is derived from an EMBL/GenBank/DDBJ whole genome shotgun (WGS) entry which is preliminary data.</text>
</comment>
<dbReference type="AlphaFoldDB" id="A0A2T0RXN0"/>
<keyword evidence="1" id="KW-0812">Transmembrane</keyword>
<gene>
    <name evidence="3" type="ORF">CLV78_10135</name>
</gene>
<dbReference type="EMBL" id="PVTD01000001">
    <property type="protein sequence ID" value="PRY25944.1"/>
    <property type="molecule type" value="Genomic_DNA"/>
</dbReference>
<name>A0A2T0RXN0_9RHOB</name>
<feature type="transmembrane region" description="Helical" evidence="1">
    <location>
        <begin position="206"/>
        <end position="225"/>
    </location>
</feature>
<sequence>MRIGLFGLCLAAMALVPAATQGATLRLDFSLTGAEGYCGPGCSETPDARIDGFLTFSDRDGDGDVYRQDISAGHAAVSGMPFGPGNQGFSTVIAGADHTETVSEAPVLSLGYLGSLGNGKQAVEISGAGVFVSTLFKGPYGTMTALDTYLGMSLDTRRGAPLAALYRSPNRYTYSFGSISSLALTSDDYVLAPRSVQLRAANAAPVPLPATLSALLIALAALPALRRRRRH</sequence>
<evidence type="ECO:0000313" key="3">
    <source>
        <dbReference type="EMBL" id="PRY25944.1"/>
    </source>
</evidence>
<reference evidence="3 4" key="1">
    <citation type="submission" date="2018-03" db="EMBL/GenBank/DDBJ databases">
        <title>Genomic Encyclopedia of Archaeal and Bacterial Type Strains, Phase II (KMG-II): from individual species to whole genera.</title>
        <authorList>
            <person name="Goeker M."/>
        </authorList>
    </citation>
    <scope>NUCLEOTIDE SEQUENCE [LARGE SCALE GENOMIC DNA]</scope>
    <source>
        <strain evidence="3 4">DSM 29328</strain>
    </source>
</reference>
<feature type="signal peptide" evidence="2">
    <location>
        <begin position="1"/>
        <end position="22"/>
    </location>
</feature>
<accession>A0A2T0RXN0</accession>
<feature type="chain" id="PRO_5015635632" description="Secreted protein" evidence="2">
    <location>
        <begin position="23"/>
        <end position="231"/>
    </location>
</feature>
<evidence type="ECO:0008006" key="5">
    <source>
        <dbReference type="Google" id="ProtNLM"/>
    </source>
</evidence>
<keyword evidence="1" id="KW-0472">Membrane</keyword>
<dbReference type="RefSeq" id="WP_106202764.1">
    <property type="nucleotide sequence ID" value="NZ_PVTD01000001.1"/>
</dbReference>
<evidence type="ECO:0000256" key="2">
    <source>
        <dbReference type="SAM" id="SignalP"/>
    </source>
</evidence>
<organism evidence="3 4">
    <name type="scientific">Aliiruegeria haliotis</name>
    <dbReference type="NCBI Taxonomy" id="1280846"/>
    <lineage>
        <taxon>Bacteria</taxon>
        <taxon>Pseudomonadati</taxon>
        <taxon>Pseudomonadota</taxon>
        <taxon>Alphaproteobacteria</taxon>
        <taxon>Rhodobacterales</taxon>
        <taxon>Roseobacteraceae</taxon>
        <taxon>Aliiruegeria</taxon>
    </lineage>
</organism>
<proteinExistence type="predicted"/>
<keyword evidence="2" id="KW-0732">Signal</keyword>
<evidence type="ECO:0000313" key="4">
    <source>
        <dbReference type="Proteomes" id="UP000239480"/>
    </source>
</evidence>
<dbReference type="Proteomes" id="UP000239480">
    <property type="component" value="Unassembled WGS sequence"/>
</dbReference>
<evidence type="ECO:0000256" key="1">
    <source>
        <dbReference type="SAM" id="Phobius"/>
    </source>
</evidence>